<dbReference type="OrthoDB" id="952271at2759"/>
<dbReference type="PANTHER" id="PTHR43690">
    <property type="entry name" value="NARDILYSIN"/>
    <property type="match status" value="1"/>
</dbReference>
<dbReference type="Gene3D" id="3.30.830.10">
    <property type="entry name" value="Metalloenzyme, LuxS/M16 peptidase-like"/>
    <property type="match status" value="4"/>
</dbReference>
<dbReference type="Pfam" id="PF16187">
    <property type="entry name" value="Peptidase_M16_M"/>
    <property type="match status" value="1"/>
</dbReference>
<evidence type="ECO:0000256" key="6">
    <source>
        <dbReference type="ARBA" id="ARBA00023049"/>
    </source>
</evidence>
<keyword evidence="11" id="KW-1185">Reference proteome</keyword>
<feature type="region of interest" description="Disordered" evidence="7">
    <location>
        <begin position="1137"/>
        <end position="1159"/>
    </location>
</feature>
<comment type="similarity">
    <text evidence="1">Belongs to the peptidase M16 family.</text>
</comment>
<evidence type="ECO:0000256" key="2">
    <source>
        <dbReference type="ARBA" id="ARBA00022670"/>
    </source>
</evidence>
<keyword evidence="6" id="KW-0482">Metalloprotease</keyword>
<keyword evidence="5" id="KW-0862">Zinc</keyword>
<evidence type="ECO:0000313" key="11">
    <source>
        <dbReference type="Proteomes" id="UP000031516"/>
    </source>
</evidence>
<dbReference type="InterPro" id="IPR011249">
    <property type="entry name" value="Metalloenz_LuxS/M16"/>
</dbReference>
<evidence type="ECO:0000313" key="10">
    <source>
        <dbReference type="EMBL" id="CDO93950.1"/>
    </source>
</evidence>
<feature type="compositionally biased region" description="Polar residues" evidence="7">
    <location>
        <begin position="1141"/>
        <end position="1153"/>
    </location>
</feature>
<dbReference type="GO" id="GO:0005739">
    <property type="term" value="C:mitochondrion"/>
    <property type="evidence" value="ECO:0007669"/>
    <property type="project" value="TreeGrafter"/>
</dbReference>
<name>A0A0A8L6R6_9SACH</name>
<dbReference type="SUPFAM" id="SSF63411">
    <property type="entry name" value="LuxS/MPP-like metallohydrolase"/>
    <property type="match status" value="4"/>
</dbReference>
<dbReference type="GO" id="GO:0004222">
    <property type="term" value="F:metalloendopeptidase activity"/>
    <property type="evidence" value="ECO:0007669"/>
    <property type="project" value="TreeGrafter"/>
</dbReference>
<keyword evidence="2" id="KW-0645">Protease</keyword>
<reference evidence="10 11" key="1">
    <citation type="submission" date="2014-03" db="EMBL/GenBank/DDBJ databases">
        <title>The genome of Kluyveromyces dobzhanskii.</title>
        <authorList>
            <person name="Nystedt B."/>
            <person name="Astrom S."/>
        </authorList>
    </citation>
    <scope>NUCLEOTIDE SEQUENCE [LARGE SCALE GENOMIC DNA]</scope>
    <source>
        <strain evidence="10 11">CBS 2104</strain>
    </source>
</reference>
<dbReference type="PANTHER" id="PTHR43690:SF18">
    <property type="entry name" value="INSULIN-DEGRADING ENZYME-RELATED"/>
    <property type="match status" value="1"/>
</dbReference>
<dbReference type="Pfam" id="PF00675">
    <property type="entry name" value="Peptidase_M16"/>
    <property type="match status" value="1"/>
</dbReference>
<dbReference type="GO" id="GO:0046872">
    <property type="term" value="F:metal ion binding"/>
    <property type="evidence" value="ECO:0007669"/>
    <property type="project" value="UniProtKB-KW"/>
</dbReference>
<dbReference type="AlphaFoldDB" id="A0A0A8L6R6"/>
<keyword evidence="3" id="KW-0479">Metal-binding</keyword>
<evidence type="ECO:0000256" key="3">
    <source>
        <dbReference type="ARBA" id="ARBA00022723"/>
    </source>
</evidence>
<dbReference type="InterPro" id="IPR050626">
    <property type="entry name" value="Peptidase_M16"/>
</dbReference>
<dbReference type="GO" id="GO:0051603">
    <property type="term" value="P:proteolysis involved in protein catabolic process"/>
    <property type="evidence" value="ECO:0007669"/>
    <property type="project" value="TreeGrafter"/>
</dbReference>
<proteinExistence type="inferred from homology"/>
<sequence length="1173" mass="132724">MSLVQHIDIPVYTPLSNANRTHKFVQLSNGITALLVSDPSECVASMCVSVATGSHNDPDEVPGLAHLCEHMIVSSESKKFARKTHYHDLLTEYNGNQNAFTTGEQTSFYFEIPNSNNGTGKPIFDTLVDVLASKLSAPVFHSASISKEIQAIDNEHEINKNSVSKTLYHGIRRLANPHARFSRFSTGSMYTLAQLPIIGGKLNLKSALQKYYNDNFVAENVSIVIRGAQSLHYLSKLVQSHFGDFRSGRSIKELNKTVGSFKKLQEVWGARYEEGPLFLGSQNNESAESIFIQSSRAPVVRLVFPISHRNSAFSSAEIKLFSKVWSDLFGDESSGSIHNIFSGRNYLNRQVTQLSKFTVYDESLVLQFELTNAGWVGGVGDLLADLFTGFIPFFLSLDASAIARYMNEWNTINLLQFLYQDLDTSTMERCSDLCSELMQCEDPRFILNNGISFPCNEEKSDIGSYFENARSKKWWESQALKFQTFVGTYMDWGNCRPLFFGELSESDFINSRRNASNVKFDEYYRFEYELSSIKLDRNVACPKQFQLPNSADFLFNLERNLTALKQSLMAVLRKSQDSALSMITQSELLQTTPRLINKNENHELWVKEENSLQFSSRSVLTVEIINMSLQPSAENTMNLEILTQLLHLYMNELLYPSERVGYMYQISANNRGDVRLAITINGFPQGVNKILQLIMEKLVQISKPDFEITKKAFRSSRVRVRTKYEEAARANSCTLASLGVLILLEKDLTTLEERLDALEDIDIQLFKQFCSKLWSHQSNYMNLVIQGDLSITDIVNHYMDSIIHHLPCQDKRRDQGIPFQLKEPETIKLPQGSNLYIEMASFHEDPTNSVVYFIETGERSSPMDYTMTSLFEYFMSMTLVPDLRIKKQIGYVVLGGLRLLTETLGIHISVISNLPPQTIESEIDEYLLFLQNVVLATMTESEFQENVLQKYMQLIKSNSLEKLTKNSGPANLMAQLEASVHSGNCPATQHAQGHTFGQHKKIKDEISFRTYNFSDTKIDIGILSKLTLQQFKRFVDETISISSSKRRKLSVRFKTPMTKKDIGVSMMTMQLDAFLRAKGFHITRDRLHNIVTGTSGNTAALFKELFHHFRSQGQSLRLCTLVLKEILKQILAMTPSSSSSAQHQKSTSGTAVGQLSRPPETQILSVTAFKASS</sequence>
<evidence type="ECO:0000256" key="4">
    <source>
        <dbReference type="ARBA" id="ARBA00022801"/>
    </source>
</evidence>
<evidence type="ECO:0000259" key="8">
    <source>
        <dbReference type="Pfam" id="PF00675"/>
    </source>
</evidence>
<dbReference type="MEROPS" id="M16.007"/>
<evidence type="ECO:0000256" key="1">
    <source>
        <dbReference type="ARBA" id="ARBA00007261"/>
    </source>
</evidence>
<dbReference type="InterPro" id="IPR032632">
    <property type="entry name" value="Peptidase_M16_M"/>
</dbReference>
<dbReference type="EMBL" id="CCBQ010000027">
    <property type="protein sequence ID" value="CDO93950.1"/>
    <property type="molecule type" value="Genomic_DNA"/>
</dbReference>
<dbReference type="Proteomes" id="UP000031516">
    <property type="component" value="Unassembled WGS sequence"/>
</dbReference>
<evidence type="ECO:0000256" key="7">
    <source>
        <dbReference type="SAM" id="MobiDB-lite"/>
    </source>
</evidence>
<feature type="domain" description="Peptidase M16 middle/third" evidence="9">
    <location>
        <begin position="518"/>
        <end position="757"/>
    </location>
</feature>
<dbReference type="InterPro" id="IPR011765">
    <property type="entry name" value="Pept_M16_N"/>
</dbReference>
<feature type="domain" description="Peptidase M16 N-terminal" evidence="8">
    <location>
        <begin position="34"/>
        <end position="168"/>
    </location>
</feature>
<accession>A0A0A8L6R6</accession>
<dbReference type="GO" id="GO:0005829">
    <property type="term" value="C:cytosol"/>
    <property type="evidence" value="ECO:0007669"/>
    <property type="project" value="TreeGrafter"/>
</dbReference>
<dbReference type="GO" id="GO:0043171">
    <property type="term" value="P:peptide catabolic process"/>
    <property type="evidence" value="ECO:0007669"/>
    <property type="project" value="TreeGrafter"/>
</dbReference>
<evidence type="ECO:0000256" key="5">
    <source>
        <dbReference type="ARBA" id="ARBA00022833"/>
    </source>
</evidence>
<protein>
    <submittedName>
        <fullName evidence="10">WGS project CCBQ000000000 data, contig 00102</fullName>
    </submittedName>
</protein>
<comment type="caution">
    <text evidence="10">The sequence shown here is derived from an EMBL/GenBank/DDBJ whole genome shotgun (WGS) entry which is preliminary data.</text>
</comment>
<evidence type="ECO:0000259" key="9">
    <source>
        <dbReference type="Pfam" id="PF16187"/>
    </source>
</evidence>
<gene>
    <name evidence="10" type="ORF">KLDO_g2238</name>
</gene>
<organism evidence="10 11">
    <name type="scientific">Kluyveromyces dobzhanskii CBS 2104</name>
    <dbReference type="NCBI Taxonomy" id="1427455"/>
    <lineage>
        <taxon>Eukaryota</taxon>
        <taxon>Fungi</taxon>
        <taxon>Dikarya</taxon>
        <taxon>Ascomycota</taxon>
        <taxon>Saccharomycotina</taxon>
        <taxon>Saccharomycetes</taxon>
        <taxon>Saccharomycetales</taxon>
        <taxon>Saccharomycetaceae</taxon>
        <taxon>Kluyveromyces</taxon>
    </lineage>
</organism>
<keyword evidence="4" id="KW-0378">Hydrolase</keyword>